<keyword evidence="2" id="KW-0560">Oxidoreductase</keyword>
<dbReference type="InterPro" id="IPR036396">
    <property type="entry name" value="Cyt_P450_sf"/>
</dbReference>
<dbReference type="Gene3D" id="1.10.630.10">
    <property type="entry name" value="Cytochrome P450"/>
    <property type="match status" value="1"/>
</dbReference>
<keyword evidence="2" id="KW-0408">Iron</keyword>
<dbReference type="PRINTS" id="PR00359">
    <property type="entry name" value="BP450"/>
</dbReference>
<evidence type="ECO:0000256" key="2">
    <source>
        <dbReference type="RuleBase" id="RU000461"/>
    </source>
</evidence>
<keyword evidence="2" id="KW-0349">Heme</keyword>
<dbReference type="SUPFAM" id="SSF48264">
    <property type="entry name" value="Cytochrome P450"/>
    <property type="match status" value="1"/>
</dbReference>
<dbReference type="RefSeq" id="WP_310227624.1">
    <property type="nucleotide sequence ID" value="NZ_JAVDWV010000028.1"/>
</dbReference>
<proteinExistence type="inferred from homology"/>
<reference evidence="3 4" key="1">
    <citation type="submission" date="2023-07" db="EMBL/GenBank/DDBJ databases">
        <title>Sorghum-associated microbial communities from plants grown in Nebraska, USA.</title>
        <authorList>
            <person name="Schachtman D."/>
        </authorList>
    </citation>
    <scope>NUCLEOTIDE SEQUENCE [LARGE SCALE GENOMIC DNA]</scope>
    <source>
        <strain evidence="3 4">4256</strain>
    </source>
</reference>
<protein>
    <submittedName>
        <fullName evidence="3">Cytochrome P450</fullName>
    </submittedName>
</protein>
<keyword evidence="2" id="KW-0479">Metal-binding</keyword>
<dbReference type="PANTHER" id="PTHR46696:SF6">
    <property type="entry name" value="P450, PUTATIVE (EUROFUNG)-RELATED"/>
    <property type="match status" value="1"/>
</dbReference>
<evidence type="ECO:0000256" key="1">
    <source>
        <dbReference type="ARBA" id="ARBA00010617"/>
    </source>
</evidence>
<dbReference type="PROSITE" id="PS00086">
    <property type="entry name" value="CYTOCHROME_P450"/>
    <property type="match status" value="1"/>
</dbReference>
<dbReference type="PRINTS" id="PR00385">
    <property type="entry name" value="P450"/>
</dbReference>
<dbReference type="Proteomes" id="UP001267638">
    <property type="component" value="Unassembled WGS sequence"/>
</dbReference>
<comment type="similarity">
    <text evidence="1 2">Belongs to the cytochrome P450 family.</text>
</comment>
<gene>
    <name evidence="3" type="ORF">J2W40_003943</name>
</gene>
<name>A0ABU1X693_SPHXE</name>
<keyword evidence="2" id="KW-0503">Monooxygenase</keyword>
<dbReference type="InterPro" id="IPR002397">
    <property type="entry name" value="Cyt_P450_B"/>
</dbReference>
<keyword evidence="4" id="KW-1185">Reference proteome</keyword>
<accession>A0ABU1X693</accession>
<dbReference type="InterPro" id="IPR001128">
    <property type="entry name" value="Cyt_P450"/>
</dbReference>
<organism evidence="3 4">
    <name type="scientific">Sphingobium xenophagum</name>
    <dbReference type="NCBI Taxonomy" id="121428"/>
    <lineage>
        <taxon>Bacteria</taxon>
        <taxon>Pseudomonadati</taxon>
        <taxon>Pseudomonadota</taxon>
        <taxon>Alphaproteobacteria</taxon>
        <taxon>Sphingomonadales</taxon>
        <taxon>Sphingomonadaceae</taxon>
        <taxon>Sphingobium</taxon>
    </lineage>
</organism>
<dbReference type="InterPro" id="IPR017972">
    <property type="entry name" value="Cyt_P450_CS"/>
</dbReference>
<evidence type="ECO:0000313" key="4">
    <source>
        <dbReference type="Proteomes" id="UP001267638"/>
    </source>
</evidence>
<sequence length="420" mass="46971">MELSTQSRIPDHVPASLVIEGHPWQGGDVPPHDWLERIAARGGLRYALHGPLPQDDDAGCWIATEAKAIRSILIDHRNFVSRDSTGVGKLLGEDLVLAPLESDAPNHQALRAILQPWFQPAAVKARQERIDALSRDLIERFADRGHCEFVSEFAIRLPTQIFVELMGLPVDDLPQLLEWEYIAMGRKGAHLLAETWLKIRSYMDEAIADRRNAPRDDLLSQIIRSTDARAVDPEGEALGMALILFAAGLDTVVTALGWHFMHLAEHQDEQARLRREPDLIPAAIEELLRLYSFTTLTRMAVRDVEIDGVLIKAGERVVCPTALGSRDPADYVEPGQSDFDRGARRHLAFGFGQHICIGMHLARLELIGAMRAWLAAVPQFRMPKGYRPPWHGGISFGLDELRLEWEPAKNMQEATCGVDE</sequence>
<comment type="caution">
    <text evidence="3">The sequence shown here is derived from an EMBL/GenBank/DDBJ whole genome shotgun (WGS) entry which is preliminary data.</text>
</comment>
<dbReference type="PANTHER" id="PTHR46696">
    <property type="entry name" value="P450, PUTATIVE (EUROFUNG)-RELATED"/>
    <property type="match status" value="1"/>
</dbReference>
<dbReference type="EMBL" id="JAVDWV010000028">
    <property type="protein sequence ID" value="MDR7157095.1"/>
    <property type="molecule type" value="Genomic_DNA"/>
</dbReference>
<evidence type="ECO:0000313" key="3">
    <source>
        <dbReference type="EMBL" id="MDR7157095.1"/>
    </source>
</evidence>
<dbReference type="Pfam" id="PF00067">
    <property type="entry name" value="p450"/>
    <property type="match status" value="1"/>
</dbReference>